<reference evidence="1" key="2">
    <citation type="submission" date="2023-01" db="EMBL/GenBank/DDBJ databases">
        <authorList>
            <person name="Sun Q."/>
            <person name="Evtushenko L."/>
        </authorList>
    </citation>
    <scope>NUCLEOTIDE SEQUENCE</scope>
    <source>
        <strain evidence="1">VKM Ac-1958</strain>
    </source>
</reference>
<dbReference type="Gene3D" id="2.60.40.10">
    <property type="entry name" value="Immunoglobulins"/>
    <property type="match status" value="3"/>
</dbReference>
<dbReference type="AlphaFoldDB" id="A0A9W6HR37"/>
<dbReference type="InterPro" id="IPR013783">
    <property type="entry name" value="Ig-like_fold"/>
</dbReference>
<evidence type="ECO:0008006" key="3">
    <source>
        <dbReference type="Google" id="ProtNLM"/>
    </source>
</evidence>
<keyword evidence="2" id="KW-1185">Reference proteome</keyword>
<evidence type="ECO:0000313" key="1">
    <source>
        <dbReference type="EMBL" id="GLK00948.1"/>
    </source>
</evidence>
<protein>
    <recommendedName>
        <fullName evidence="3">Ig-like domain-containing protein</fullName>
    </recommendedName>
</protein>
<dbReference type="GO" id="GO:0005975">
    <property type="term" value="P:carbohydrate metabolic process"/>
    <property type="evidence" value="ECO:0007669"/>
    <property type="project" value="UniProtKB-ARBA"/>
</dbReference>
<gene>
    <name evidence="1" type="ORF">GCM10017596_06630</name>
</gene>
<proteinExistence type="predicted"/>
<evidence type="ECO:0000313" key="2">
    <source>
        <dbReference type="Proteomes" id="UP001142325"/>
    </source>
</evidence>
<name>A0A9W6HR37_9MICO</name>
<dbReference type="Proteomes" id="UP001142325">
    <property type="component" value="Unassembled WGS sequence"/>
</dbReference>
<organism evidence="1 2">
    <name type="scientific">Microbacterium keratanolyticum</name>
    <dbReference type="NCBI Taxonomy" id="67574"/>
    <lineage>
        <taxon>Bacteria</taxon>
        <taxon>Bacillati</taxon>
        <taxon>Actinomycetota</taxon>
        <taxon>Actinomycetes</taxon>
        <taxon>Micrococcales</taxon>
        <taxon>Microbacteriaceae</taxon>
        <taxon>Microbacterium</taxon>
    </lineage>
</organism>
<dbReference type="EMBL" id="BSET01000001">
    <property type="protein sequence ID" value="GLK00948.1"/>
    <property type="molecule type" value="Genomic_DNA"/>
</dbReference>
<accession>A0A9W6HR37</accession>
<comment type="caution">
    <text evidence="1">The sequence shown here is derived from an EMBL/GenBank/DDBJ whole genome shotgun (WGS) entry which is preliminary data.</text>
</comment>
<reference evidence="1" key="1">
    <citation type="journal article" date="2014" name="Int. J. Syst. Evol. Microbiol.">
        <title>Complete genome sequence of Corynebacterium casei LMG S-19264T (=DSM 44701T), isolated from a smear-ripened cheese.</title>
        <authorList>
            <consortium name="US DOE Joint Genome Institute (JGI-PGF)"/>
            <person name="Walter F."/>
            <person name="Albersmeier A."/>
            <person name="Kalinowski J."/>
            <person name="Ruckert C."/>
        </authorList>
    </citation>
    <scope>NUCLEOTIDE SEQUENCE</scope>
    <source>
        <strain evidence="1">VKM Ac-1958</strain>
    </source>
</reference>
<sequence>MVSVQTLDSSPPRRRLGRVILGALLAISLWWPALPAAAAPAPAPVATVTTVELSPAAAQYGDITVAVARVTPAGPVNVMGQPVTFLLDGDPLGTGMLIYTGSGVFTAFGLFTREIAAGTHTLTARFDGYAPATGDSAAESTSEPVSFTVRQAPSSTVLVSAPAAATAFETMDVSASVSSPVSGLAGTATLYGDTVPLATTTVAVDGTVQFDDVVVAPGISALHVGFDGDAAANFAPSSSAFFPITVSTIATSTALQLSDADTWAGDTVTATVDVFALPSGATVTPRELHGTVEVLVNGKVVATAPVQPNGPTVFDGAQAQIALDAAALGLGAHTVSARFLPMAGLDPSRSADAPLAVRPIVTTVTPDQGTVSGTPSLPASVAVRVSEERGGEFPAAGTVQPFVDGASIGDPVALVGGAAEVTFAGLAVGTHDVELRFVPLASDRGESTAQVRVEIVADPVPAPAPAPAPAAPATALLATTGGEVPWRSLGAGLMLLAAGVVLSLRRRGAV</sequence>